<feature type="domain" description="DUF4334" evidence="2">
    <location>
        <begin position="105"/>
        <end position="161"/>
    </location>
</feature>
<protein>
    <recommendedName>
        <fullName evidence="5">GXWXG domain-containing protein</fullName>
    </recommendedName>
</protein>
<name>A0A9W9FVG9_9EURO</name>
<reference evidence="3" key="1">
    <citation type="submission" date="2022-11" db="EMBL/GenBank/DDBJ databases">
        <authorList>
            <person name="Petersen C."/>
        </authorList>
    </citation>
    <scope>NUCLEOTIDE SEQUENCE</scope>
    <source>
        <strain evidence="3">IBT 30069</strain>
    </source>
</reference>
<keyword evidence="4" id="KW-1185">Reference proteome</keyword>
<gene>
    <name evidence="3" type="ORF">N7456_003859</name>
</gene>
<dbReference type="Pfam" id="PF14232">
    <property type="entry name" value="DUF4334"/>
    <property type="match status" value="1"/>
</dbReference>
<dbReference type="AlphaFoldDB" id="A0A9W9FVG9"/>
<organism evidence="3 4">
    <name type="scientific">Penicillium angulare</name>
    <dbReference type="NCBI Taxonomy" id="116970"/>
    <lineage>
        <taxon>Eukaryota</taxon>
        <taxon>Fungi</taxon>
        <taxon>Dikarya</taxon>
        <taxon>Ascomycota</taxon>
        <taxon>Pezizomycotina</taxon>
        <taxon>Eurotiomycetes</taxon>
        <taxon>Eurotiomycetidae</taxon>
        <taxon>Eurotiales</taxon>
        <taxon>Aspergillaceae</taxon>
        <taxon>Penicillium</taxon>
    </lineage>
</organism>
<evidence type="ECO:0000313" key="4">
    <source>
        <dbReference type="Proteomes" id="UP001149165"/>
    </source>
</evidence>
<evidence type="ECO:0008006" key="5">
    <source>
        <dbReference type="Google" id="ProtNLM"/>
    </source>
</evidence>
<evidence type="ECO:0000259" key="1">
    <source>
        <dbReference type="Pfam" id="PF14231"/>
    </source>
</evidence>
<dbReference type="InterPro" id="IPR025951">
    <property type="entry name" value="GXWXG_dom"/>
</dbReference>
<evidence type="ECO:0000313" key="3">
    <source>
        <dbReference type="EMBL" id="KAJ5107184.1"/>
    </source>
</evidence>
<dbReference type="Proteomes" id="UP001149165">
    <property type="component" value="Unassembled WGS sequence"/>
</dbReference>
<dbReference type="Pfam" id="PF14231">
    <property type="entry name" value="GXWXG"/>
    <property type="match status" value="1"/>
</dbReference>
<feature type="domain" description="GXWXG" evidence="1">
    <location>
        <begin position="38"/>
        <end position="93"/>
    </location>
</feature>
<proteinExistence type="predicted"/>
<sequence length="162" mass="18525">MTLQLPIFPLEYFQTSPTKRFLSLKNSPGVLNPAYIDEIFQELKPIKPDNLMGEWDGYILSTGHPFENELEELNWFGNTFDSKDDVAPLIVAKNGERVRFEGWGLASLCEIKYQGIVSAALIYDERPIVVYYRAVRSDTVAGVIESKLFGKSKRVYFYLTKS</sequence>
<dbReference type="OrthoDB" id="2213372at2759"/>
<reference evidence="3" key="2">
    <citation type="journal article" date="2023" name="IMA Fungus">
        <title>Comparative genomic study of the Penicillium genus elucidates a diverse pangenome and 15 lateral gene transfer events.</title>
        <authorList>
            <person name="Petersen C."/>
            <person name="Sorensen T."/>
            <person name="Nielsen M.R."/>
            <person name="Sondergaard T.E."/>
            <person name="Sorensen J.L."/>
            <person name="Fitzpatrick D.A."/>
            <person name="Frisvad J.C."/>
            <person name="Nielsen K.L."/>
        </authorList>
    </citation>
    <scope>NUCLEOTIDE SEQUENCE</scope>
    <source>
        <strain evidence="3">IBT 30069</strain>
    </source>
</reference>
<evidence type="ECO:0000259" key="2">
    <source>
        <dbReference type="Pfam" id="PF14232"/>
    </source>
</evidence>
<dbReference type="EMBL" id="JAPQKH010000003">
    <property type="protein sequence ID" value="KAJ5107184.1"/>
    <property type="molecule type" value="Genomic_DNA"/>
</dbReference>
<dbReference type="InterPro" id="IPR025568">
    <property type="entry name" value="DUF4334"/>
</dbReference>
<dbReference type="Gene3D" id="2.40.128.580">
    <property type="entry name" value="GXWXG domain"/>
    <property type="match status" value="1"/>
</dbReference>
<comment type="caution">
    <text evidence="3">The sequence shown here is derived from an EMBL/GenBank/DDBJ whole genome shotgun (WGS) entry which is preliminary data.</text>
</comment>
<accession>A0A9W9FVG9</accession>